<reference evidence="1" key="1">
    <citation type="journal article" date="2015" name="Nature">
        <title>Complex archaea that bridge the gap between prokaryotes and eukaryotes.</title>
        <authorList>
            <person name="Spang A."/>
            <person name="Saw J.H."/>
            <person name="Jorgensen S.L."/>
            <person name="Zaremba-Niedzwiedzka K."/>
            <person name="Martijn J."/>
            <person name="Lind A.E."/>
            <person name="van Eijk R."/>
            <person name="Schleper C."/>
            <person name="Guy L."/>
            <person name="Ettema T.J."/>
        </authorList>
    </citation>
    <scope>NUCLEOTIDE SEQUENCE</scope>
</reference>
<proteinExistence type="predicted"/>
<name>A0A0F9HXL7_9ZZZZ</name>
<sequence length="183" mass="19068">MAGRLPRVTGATGVVDTADLGYFFGYTVTDSVTTAGTVFVSTNNQVRAFLFVLPFREIVRRITITITNSIASSLVGVGIYDKDGNRLLHSGAIDSSSAAVISTTITAVTLEPGVYYFAQTTNDTTVQARIWSAVNVTGPILNEGTLKLVGSAANSSSSGVLPATLGTITAATTRNPMVAVFQP</sequence>
<gene>
    <name evidence="1" type="ORF">LCGC14_1944300</name>
</gene>
<protein>
    <submittedName>
        <fullName evidence="1">Uncharacterized protein</fullName>
    </submittedName>
</protein>
<organism evidence="1">
    <name type="scientific">marine sediment metagenome</name>
    <dbReference type="NCBI Taxonomy" id="412755"/>
    <lineage>
        <taxon>unclassified sequences</taxon>
        <taxon>metagenomes</taxon>
        <taxon>ecological metagenomes</taxon>
    </lineage>
</organism>
<dbReference type="EMBL" id="LAZR01021105">
    <property type="protein sequence ID" value="KKL86480.1"/>
    <property type="molecule type" value="Genomic_DNA"/>
</dbReference>
<accession>A0A0F9HXL7</accession>
<dbReference type="AlphaFoldDB" id="A0A0F9HXL7"/>
<comment type="caution">
    <text evidence="1">The sequence shown here is derived from an EMBL/GenBank/DDBJ whole genome shotgun (WGS) entry which is preliminary data.</text>
</comment>
<evidence type="ECO:0000313" key="1">
    <source>
        <dbReference type="EMBL" id="KKL86480.1"/>
    </source>
</evidence>